<proteinExistence type="predicted"/>
<comment type="caution">
    <text evidence="1">The sequence shown here is derived from an EMBL/GenBank/DDBJ whole genome shotgun (WGS) entry which is preliminary data.</text>
</comment>
<organism evidence="1 2">
    <name type="scientific">Hohenbuehelia grisea</name>
    <dbReference type="NCBI Taxonomy" id="104357"/>
    <lineage>
        <taxon>Eukaryota</taxon>
        <taxon>Fungi</taxon>
        <taxon>Dikarya</taxon>
        <taxon>Basidiomycota</taxon>
        <taxon>Agaricomycotina</taxon>
        <taxon>Agaricomycetes</taxon>
        <taxon>Agaricomycetidae</taxon>
        <taxon>Agaricales</taxon>
        <taxon>Pleurotineae</taxon>
        <taxon>Pleurotaceae</taxon>
        <taxon>Hohenbuehelia</taxon>
    </lineage>
</organism>
<dbReference type="Proteomes" id="UP001556367">
    <property type="component" value="Unassembled WGS sequence"/>
</dbReference>
<dbReference type="EMBL" id="JASNQZ010000005">
    <property type="protein sequence ID" value="KAL0957368.1"/>
    <property type="molecule type" value="Genomic_DNA"/>
</dbReference>
<protein>
    <submittedName>
        <fullName evidence="1">Uncharacterized protein</fullName>
    </submittedName>
</protein>
<evidence type="ECO:0000313" key="2">
    <source>
        <dbReference type="Proteomes" id="UP001556367"/>
    </source>
</evidence>
<gene>
    <name evidence="1" type="ORF">HGRIS_001170</name>
</gene>
<name>A0ABR3JQ04_9AGAR</name>
<keyword evidence="2" id="KW-1185">Reference proteome</keyword>
<accession>A0ABR3JQ04</accession>
<sequence length="122" mass="14380">MLFGTTDNYSTETTERLHIDLAKEAYRATNRKDEYGQMTLWLERCEKVLQHSDYVRWRLNTPPRLPSPIPNVTYPFYLKMVKHPTKKSVSFADLSTHYGTHNLEELLTWFLLPPMPLHKTVA</sequence>
<reference evidence="2" key="1">
    <citation type="submission" date="2024-06" db="EMBL/GenBank/DDBJ databases">
        <title>Multi-omics analyses provide insights into the biosynthesis of the anticancer antibiotic pleurotin in Hohenbuehelia grisea.</title>
        <authorList>
            <person name="Weaver J.A."/>
            <person name="Alberti F."/>
        </authorList>
    </citation>
    <scope>NUCLEOTIDE SEQUENCE [LARGE SCALE GENOMIC DNA]</scope>
    <source>
        <strain evidence="2">T-177</strain>
    </source>
</reference>
<evidence type="ECO:0000313" key="1">
    <source>
        <dbReference type="EMBL" id="KAL0957368.1"/>
    </source>
</evidence>